<keyword evidence="3" id="KW-1185">Reference proteome</keyword>
<proteinExistence type="predicted"/>
<reference evidence="2" key="1">
    <citation type="submission" date="2021-04" db="EMBL/GenBank/DDBJ databases">
        <title>Dactylosporangium aurantiacum NRRL B-8018 full assembly.</title>
        <authorList>
            <person name="Hartkoorn R.C."/>
            <person name="Beaudoing E."/>
            <person name="Hot D."/>
        </authorList>
    </citation>
    <scope>NUCLEOTIDE SEQUENCE</scope>
    <source>
        <strain evidence="2">NRRL B-8018</strain>
    </source>
</reference>
<feature type="transmembrane region" description="Helical" evidence="1">
    <location>
        <begin position="170"/>
        <end position="192"/>
    </location>
</feature>
<feature type="transmembrane region" description="Helical" evidence="1">
    <location>
        <begin position="7"/>
        <end position="27"/>
    </location>
</feature>
<dbReference type="AlphaFoldDB" id="A0A9Q9IBB0"/>
<protein>
    <submittedName>
        <fullName evidence="2">Uncharacterized protein</fullName>
    </submittedName>
</protein>
<dbReference type="KEGG" id="daur:Daura_35415"/>
<keyword evidence="1" id="KW-1133">Transmembrane helix</keyword>
<gene>
    <name evidence="2" type="ORF">Daura_35415</name>
</gene>
<evidence type="ECO:0000256" key="1">
    <source>
        <dbReference type="SAM" id="Phobius"/>
    </source>
</evidence>
<feature type="transmembrane region" description="Helical" evidence="1">
    <location>
        <begin position="33"/>
        <end position="53"/>
    </location>
</feature>
<organism evidence="2 3">
    <name type="scientific">Dactylosporangium aurantiacum</name>
    <dbReference type="NCBI Taxonomy" id="35754"/>
    <lineage>
        <taxon>Bacteria</taxon>
        <taxon>Bacillati</taxon>
        <taxon>Actinomycetota</taxon>
        <taxon>Actinomycetes</taxon>
        <taxon>Micromonosporales</taxon>
        <taxon>Micromonosporaceae</taxon>
        <taxon>Dactylosporangium</taxon>
    </lineage>
</organism>
<evidence type="ECO:0000313" key="2">
    <source>
        <dbReference type="EMBL" id="UWZ51966.1"/>
    </source>
</evidence>
<evidence type="ECO:0000313" key="3">
    <source>
        <dbReference type="Proteomes" id="UP001058003"/>
    </source>
</evidence>
<name>A0A9Q9IBB0_9ACTN</name>
<sequence>MPSRAPLFVLVYVLWLGAVAACGLLAVTGHTMLAYLPALAVLMVTAFAAGRAGEPWSEPPAARRAPVLMVVLGGIAFGAAAWTADAYLGVAGRDADGVVVATGCVQIAEHGGGCGPVCDIALAEDRRPLGRLPCDADARPGDPAAVRIDPAGFAAGILARDALSRPVALAAGWAGVAGAGLAGVLLCNAVWLGPARDARRR</sequence>
<dbReference type="PROSITE" id="PS51257">
    <property type="entry name" value="PROKAR_LIPOPROTEIN"/>
    <property type="match status" value="1"/>
</dbReference>
<dbReference type="RefSeq" id="WP_033358765.1">
    <property type="nucleotide sequence ID" value="NZ_CP073767.1"/>
</dbReference>
<dbReference type="Proteomes" id="UP001058003">
    <property type="component" value="Chromosome"/>
</dbReference>
<keyword evidence="1" id="KW-0812">Transmembrane</keyword>
<feature type="transmembrane region" description="Helical" evidence="1">
    <location>
        <begin position="65"/>
        <end position="84"/>
    </location>
</feature>
<dbReference type="EMBL" id="CP073767">
    <property type="protein sequence ID" value="UWZ51966.1"/>
    <property type="molecule type" value="Genomic_DNA"/>
</dbReference>
<keyword evidence="1" id="KW-0472">Membrane</keyword>
<accession>A0A9Q9IBB0</accession>